<evidence type="ECO:0000313" key="11">
    <source>
        <dbReference type="Proteomes" id="UP000335496"/>
    </source>
</evidence>
<evidence type="ECO:0000313" key="6">
    <source>
        <dbReference type="EMBL" id="RYT78284.1"/>
    </source>
</evidence>
<dbReference type="Proteomes" id="UP000679226">
    <property type="component" value="Chromosome"/>
</dbReference>
<evidence type="ECO:0000313" key="3">
    <source>
        <dbReference type="EMBL" id="NME87405.1"/>
    </source>
</evidence>
<reference evidence="2 11" key="3">
    <citation type="journal article" date="2019" name="Nat. Med.">
        <title>A library of human gut bacterial isolates paired with longitudinal multiomics data enables mechanistic microbiome research.</title>
        <authorList>
            <person name="Poyet M."/>
            <person name="Groussin M."/>
            <person name="Gibbons S.M."/>
            <person name="Avila-Pacheco J."/>
            <person name="Jiang X."/>
            <person name="Kearney S.M."/>
            <person name="Perrotta A.R."/>
            <person name="Berdy B."/>
            <person name="Zhao S."/>
            <person name="Lieberman T.D."/>
            <person name="Swanson P.K."/>
            <person name="Smith M."/>
            <person name="Roesemann S."/>
            <person name="Alexander J.E."/>
            <person name="Rich S.A."/>
            <person name="Livny J."/>
            <person name="Vlamakis H."/>
            <person name="Clish C."/>
            <person name="Bullock K."/>
            <person name="Deik A."/>
            <person name="Scott J."/>
            <person name="Pierce K.A."/>
            <person name="Xavier R.J."/>
            <person name="Alm E.J."/>
        </authorList>
    </citation>
    <scope>NUCLEOTIDE SEQUENCE [LARGE SCALE GENOMIC DNA]</scope>
    <source>
        <strain evidence="2 11">BIOML-A1</strain>
    </source>
</reference>
<evidence type="ECO:0000313" key="7">
    <source>
        <dbReference type="EMBL" id="SUV44069.1"/>
    </source>
</evidence>
<evidence type="ECO:0000256" key="1">
    <source>
        <dbReference type="SAM" id="SignalP"/>
    </source>
</evidence>
<reference evidence="6 10" key="4">
    <citation type="journal article" date="2019" name="Science, e1252229">
        <title>Invertible promoters mediate bacterial phase variation, antibiotic resistance, and host adaptation in the gut.</title>
        <authorList>
            <person name="Jiang X."/>
            <person name="Hall A.B."/>
            <person name="Arthur T.D."/>
            <person name="Plichta D.R."/>
            <person name="Covington C.T."/>
            <person name="Poyet M."/>
            <person name="Crothers J."/>
            <person name="Moses P.L."/>
            <person name="Tolonen A.C."/>
            <person name="Vlamakis H."/>
            <person name="Alm E.J."/>
            <person name="Xavier R.J."/>
        </authorList>
    </citation>
    <scope>NUCLEOTIDE SEQUENCE [LARGE SCALE GENOMIC DNA]</scope>
    <source>
        <strain evidence="6">Bj_0095</strain>
        <strain evidence="10">bj_0095</strain>
    </source>
</reference>
<evidence type="ECO:0000313" key="9">
    <source>
        <dbReference type="Proteomes" id="UP000283538"/>
    </source>
</evidence>
<dbReference type="Proteomes" id="UP000335496">
    <property type="component" value="Unassembled WGS sequence"/>
</dbReference>
<name>A0A380ZAN3_9BACE</name>
<dbReference type="OrthoDB" id="1099621at2"/>
<dbReference type="KEGG" id="beg:INE88_00888"/>
<dbReference type="EMBL" id="UFSX01000002">
    <property type="protein sequence ID" value="SUV44069.1"/>
    <property type="molecule type" value="Genomic_DNA"/>
</dbReference>
<evidence type="ECO:0000313" key="10">
    <source>
        <dbReference type="Proteomes" id="UP000291917"/>
    </source>
</evidence>
<dbReference type="EMBL" id="QSLA01000003">
    <property type="protein sequence ID" value="RHF11000.1"/>
    <property type="molecule type" value="Genomic_DNA"/>
</dbReference>
<keyword evidence="1" id="KW-0732">Signal</keyword>
<dbReference type="Proteomes" id="UP000254424">
    <property type="component" value="Unassembled WGS sequence"/>
</dbReference>
<evidence type="ECO:0000313" key="8">
    <source>
        <dbReference type="Proteomes" id="UP000254424"/>
    </source>
</evidence>
<dbReference type="Proteomes" id="UP000291917">
    <property type="component" value="Unassembled WGS sequence"/>
</dbReference>
<dbReference type="Gene3D" id="3.10.450.360">
    <property type="match status" value="1"/>
</dbReference>
<reference evidence="5 9" key="2">
    <citation type="submission" date="2018-08" db="EMBL/GenBank/DDBJ databases">
        <title>A genome reference for cultivated species of the human gut microbiota.</title>
        <authorList>
            <person name="Zou Y."/>
            <person name="Xue W."/>
            <person name="Luo G."/>
        </authorList>
    </citation>
    <scope>NUCLEOTIDE SEQUENCE [LARGE SCALE GENOMIC DNA]</scope>
    <source>
        <strain evidence="5 9">AM26-26AC</strain>
    </source>
</reference>
<dbReference type="EMBL" id="CP072227">
    <property type="protein sequence ID" value="QUT44099.1"/>
    <property type="molecule type" value="Genomic_DNA"/>
</dbReference>
<evidence type="ECO:0000313" key="4">
    <source>
        <dbReference type="EMBL" id="QUT44099.1"/>
    </source>
</evidence>
<organism evidence="7 8">
    <name type="scientific">Bacteroides eggerthii</name>
    <dbReference type="NCBI Taxonomy" id="28111"/>
    <lineage>
        <taxon>Bacteria</taxon>
        <taxon>Pseudomonadati</taxon>
        <taxon>Bacteroidota</taxon>
        <taxon>Bacteroidia</taxon>
        <taxon>Bacteroidales</taxon>
        <taxon>Bacteroidaceae</taxon>
        <taxon>Bacteroides</taxon>
    </lineage>
</organism>
<accession>A0A380ZAN3</accession>
<gene>
    <name evidence="5" type="ORF">DW701_03650</name>
    <name evidence="6" type="ORF">EAJ03_00915</name>
    <name evidence="2" type="ORF">F2Z23_00910</name>
    <name evidence="3" type="ORF">HF841_15515</name>
    <name evidence="4" type="ORF">INE88_00888</name>
    <name evidence="7" type="ORF">NCTC11155_03479</name>
</gene>
<keyword evidence="11" id="KW-1185">Reference proteome</keyword>
<dbReference type="AlphaFoldDB" id="A0A380ZAN3"/>
<evidence type="ECO:0000313" key="12">
    <source>
        <dbReference type="Proteomes" id="UP000520291"/>
    </source>
</evidence>
<evidence type="ECO:0000313" key="2">
    <source>
        <dbReference type="EMBL" id="KAA5277367.1"/>
    </source>
</evidence>
<feature type="chain" id="PRO_5044586821" evidence="1">
    <location>
        <begin position="22"/>
        <end position="105"/>
    </location>
</feature>
<dbReference type="Proteomes" id="UP000283538">
    <property type="component" value="Unassembled WGS sequence"/>
</dbReference>
<dbReference type="Proteomes" id="UP000520291">
    <property type="component" value="Unassembled WGS sequence"/>
</dbReference>
<reference evidence="3 12" key="5">
    <citation type="submission" date="2020-04" db="EMBL/GenBank/DDBJ databases">
        <authorList>
            <person name="Hitch T.C.A."/>
            <person name="Wylensek D."/>
            <person name="Clavel T."/>
        </authorList>
    </citation>
    <scope>NUCLEOTIDE SEQUENCE [LARGE SCALE GENOMIC DNA]</scope>
    <source>
        <strain evidence="3 12">WCA3-601-WT-5E</strain>
    </source>
</reference>
<reference evidence="7 8" key="1">
    <citation type="submission" date="2018-06" db="EMBL/GenBank/DDBJ databases">
        <authorList>
            <consortium name="Pathogen Informatics"/>
            <person name="Doyle S."/>
        </authorList>
    </citation>
    <scope>NUCLEOTIDE SEQUENCE [LARGE SCALE GENOMIC DNA]</scope>
    <source>
        <strain evidence="7 8">NCTC11155</strain>
    </source>
</reference>
<dbReference type="EMBL" id="RCXL01000001">
    <property type="protein sequence ID" value="RYT78284.1"/>
    <property type="molecule type" value="Genomic_DNA"/>
</dbReference>
<dbReference type="GeneID" id="93072070"/>
<sequence length="105" mass="11413">MKKVLVALAMVLGTGSSVVFAQEVNNSSAVVAEAQVPQDEFVKMDPTELPQAILLTLAKNYEGSSVKEAYVKVKDEAKIYKIIILTQDGQETETILNEKGEAVKE</sequence>
<dbReference type="SUPFAM" id="SSF160574">
    <property type="entry name" value="BT0923-like"/>
    <property type="match status" value="1"/>
</dbReference>
<dbReference type="STRING" id="483216.BACEGG_00394"/>
<proteinExistence type="predicted"/>
<feature type="signal peptide" evidence="1">
    <location>
        <begin position="1"/>
        <end position="21"/>
    </location>
</feature>
<dbReference type="EMBL" id="JABAGL010000023">
    <property type="protein sequence ID" value="NME87405.1"/>
    <property type="molecule type" value="Genomic_DNA"/>
</dbReference>
<evidence type="ECO:0000313" key="5">
    <source>
        <dbReference type="EMBL" id="RHF11000.1"/>
    </source>
</evidence>
<dbReference type="RefSeq" id="WP_004288671.1">
    <property type="nucleotide sequence ID" value="NZ_CABKNQ010000020.1"/>
</dbReference>
<reference evidence="4" key="6">
    <citation type="journal article" date="2021" name="PLoS Genet.">
        <title>Mobile Type VI secretion system loci of the gut Bacteroidales display extensive intra-ecosystem transfer, multi-species spread and geographical clustering.</title>
        <authorList>
            <person name="Garcia-Bayona L."/>
            <person name="Coyne M.J."/>
            <person name="Comstock L.E."/>
        </authorList>
    </citation>
    <scope>NUCLEOTIDE SEQUENCE</scope>
    <source>
        <strain evidence="4">CL11T00C20</strain>
    </source>
</reference>
<dbReference type="EMBL" id="VVZX01000001">
    <property type="protein sequence ID" value="KAA5277367.1"/>
    <property type="molecule type" value="Genomic_DNA"/>
</dbReference>
<protein>
    <submittedName>
        <fullName evidence="7">Protein of uncharacterized function (DUF2874)</fullName>
    </submittedName>
</protein>